<evidence type="ECO:0000313" key="1">
    <source>
        <dbReference type="EMBL" id="OIN96890.1"/>
    </source>
</evidence>
<dbReference type="InterPro" id="IPR019270">
    <property type="entry name" value="DUF2283"/>
</dbReference>
<reference evidence="1 2" key="1">
    <citation type="journal article" date="2016" name="Environ. Microbiol.">
        <title>Genomic resolution of a cold subsurface aquifer community provides metabolic insights for novel microbes adapted to high CO concentrations.</title>
        <authorList>
            <person name="Probst A.J."/>
            <person name="Castelle C.J."/>
            <person name="Singh A."/>
            <person name="Brown C.T."/>
            <person name="Anantharaman K."/>
            <person name="Sharon I."/>
            <person name="Hug L.A."/>
            <person name="Burstein D."/>
            <person name="Emerson J.B."/>
            <person name="Thomas B.C."/>
            <person name="Banfield J.F."/>
        </authorList>
    </citation>
    <scope>NUCLEOTIDE SEQUENCE [LARGE SCALE GENOMIC DNA]</scope>
    <source>
        <strain evidence="1">CG1_02_38_46</strain>
    </source>
</reference>
<dbReference type="PANTHER" id="PTHR37029">
    <property type="entry name" value="SSR1768 PROTEIN"/>
    <property type="match status" value="1"/>
</dbReference>
<comment type="caution">
    <text evidence="1">The sequence shown here is derived from an EMBL/GenBank/DDBJ whole genome shotgun (WGS) entry which is preliminary data.</text>
</comment>
<dbReference type="EMBL" id="MNUO01000073">
    <property type="protein sequence ID" value="OIN96890.1"/>
    <property type="molecule type" value="Genomic_DNA"/>
</dbReference>
<dbReference type="AlphaFoldDB" id="A0A1J4SDX1"/>
<accession>A0A1J4SDX1</accession>
<name>A0A1J4SDX1_9BACT</name>
<organism evidence="1 2">
    <name type="scientific">Candidatus Desantisbacteria bacterium CG1_02_38_46</name>
    <dbReference type="NCBI Taxonomy" id="1817893"/>
    <lineage>
        <taxon>Bacteria</taxon>
        <taxon>Candidatus Desantisiibacteriota</taxon>
    </lineage>
</organism>
<protein>
    <recommendedName>
        <fullName evidence="3">DUF2283 domain-containing protein</fullName>
    </recommendedName>
</protein>
<proteinExistence type="predicted"/>
<gene>
    <name evidence="1" type="ORF">AUJ66_05010</name>
</gene>
<sequence length="76" mass="8889">MRINYDPETDILYVRFREDKIEESDEIKEGIIIDYDVKGRAVGIEFLDAMEMLAGKPELMVEFPLPRKDKVQLLEA</sequence>
<evidence type="ECO:0000313" key="2">
    <source>
        <dbReference type="Proteomes" id="UP000182278"/>
    </source>
</evidence>
<dbReference type="STRING" id="1817893.AUJ66_05010"/>
<dbReference type="Proteomes" id="UP000182278">
    <property type="component" value="Unassembled WGS sequence"/>
</dbReference>
<evidence type="ECO:0008006" key="3">
    <source>
        <dbReference type="Google" id="ProtNLM"/>
    </source>
</evidence>
<dbReference type="PANTHER" id="PTHR37029:SF1">
    <property type="entry name" value="SSR1768 PROTEIN"/>
    <property type="match status" value="1"/>
</dbReference>
<dbReference type="Pfam" id="PF10049">
    <property type="entry name" value="DUF2283"/>
    <property type="match status" value="1"/>
</dbReference>